<evidence type="ECO:0000256" key="3">
    <source>
        <dbReference type="ARBA" id="ARBA00018997"/>
    </source>
</evidence>
<keyword evidence="9 11" id="KW-0472">Membrane</keyword>
<keyword evidence="4 11" id="KW-1003">Cell membrane</keyword>
<comment type="caution">
    <text evidence="13">The sequence shown here is derived from an EMBL/GenBank/DDBJ whole genome shotgun (WGS) entry which is preliminary data.</text>
</comment>
<evidence type="ECO:0000313" key="13">
    <source>
        <dbReference type="EMBL" id="RNA69119.1"/>
    </source>
</evidence>
<dbReference type="InterPro" id="IPR026898">
    <property type="entry name" value="PrsW"/>
</dbReference>
<keyword evidence="7 11" id="KW-0378">Hydrolase</keyword>
<feature type="transmembrane region" description="Helical" evidence="12">
    <location>
        <begin position="6"/>
        <end position="21"/>
    </location>
</feature>
<feature type="transmembrane region" description="Helical" evidence="12">
    <location>
        <begin position="60"/>
        <end position="88"/>
    </location>
</feature>
<dbReference type="OrthoDB" id="5504276at2"/>
<keyword evidence="13" id="KW-0482">Metalloprotease</keyword>
<dbReference type="InterPro" id="IPR023596">
    <property type="entry name" value="Peptidase_PrsW_arch/bac"/>
</dbReference>
<evidence type="ECO:0000256" key="8">
    <source>
        <dbReference type="ARBA" id="ARBA00022989"/>
    </source>
</evidence>
<evidence type="ECO:0000256" key="10">
    <source>
        <dbReference type="ARBA" id="ARBA00030345"/>
    </source>
</evidence>
<feature type="transmembrane region" description="Helical" evidence="12">
    <location>
        <begin position="162"/>
        <end position="180"/>
    </location>
</feature>
<protein>
    <recommendedName>
        <fullName evidence="3 11">Protease PrsW</fullName>
        <ecNumber evidence="11">3.4.-.-</ecNumber>
    </recommendedName>
    <alternativeName>
        <fullName evidence="10 11">Protease responsible for activating sigma-W</fullName>
    </alternativeName>
</protein>
<comment type="subcellular location">
    <subcellularLocation>
        <location evidence="1">Cell membrane</location>
        <topology evidence="1">Multi-pass membrane protein</topology>
    </subcellularLocation>
</comment>
<evidence type="ECO:0000256" key="1">
    <source>
        <dbReference type="ARBA" id="ARBA00004651"/>
    </source>
</evidence>
<evidence type="ECO:0000256" key="6">
    <source>
        <dbReference type="ARBA" id="ARBA00022692"/>
    </source>
</evidence>
<dbReference type="Pfam" id="PF13367">
    <property type="entry name" value="PrsW-protease"/>
    <property type="match status" value="1"/>
</dbReference>
<reference evidence="13 14" key="1">
    <citation type="submission" date="2018-10" db="EMBL/GenBank/DDBJ databases">
        <title>Bacillus Keqinensis sp. nov., a moderately halophilic bacterium isolated from a saline-alkaline lake.</title>
        <authorList>
            <person name="Wang H."/>
        </authorList>
    </citation>
    <scope>NUCLEOTIDE SEQUENCE [LARGE SCALE GENOMIC DNA]</scope>
    <source>
        <strain evidence="13 14">KQ-3</strain>
    </source>
</reference>
<evidence type="ECO:0000256" key="9">
    <source>
        <dbReference type="ARBA" id="ARBA00023136"/>
    </source>
</evidence>
<dbReference type="PIRSF" id="PIRSF016933">
    <property type="entry name" value="PrsW"/>
    <property type="match status" value="1"/>
</dbReference>
<keyword evidence="5 11" id="KW-0645">Protease</keyword>
<comment type="similarity">
    <text evidence="2 11">Belongs to the protease PrsW family.</text>
</comment>
<keyword evidence="14" id="KW-1185">Reference proteome</keyword>
<dbReference type="NCBIfam" id="NF033739">
    <property type="entry name" value="intramemb_PrsW"/>
    <property type="match status" value="1"/>
</dbReference>
<evidence type="ECO:0000256" key="7">
    <source>
        <dbReference type="ARBA" id="ARBA00022801"/>
    </source>
</evidence>
<dbReference type="GO" id="GO:0005886">
    <property type="term" value="C:plasma membrane"/>
    <property type="evidence" value="ECO:0007669"/>
    <property type="project" value="UniProtKB-SubCell"/>
</dbReference>
<dbReference type="EMBL" id="RHIB01000001">
    <property type="protein sequence ID" value="RNA69119.1"/>
    <property type="molecule type" value="Genomic_DNA"/>
</dbReference>
<organism evidence="13 14">
    <name type="scientific">Alteribacter keqinensis</name>
    <dbReference type="NCBI Taxonomy" id="2483800"/>
    <lineage>
        <taxon>Bacteria</taxon>
        <taxon>Bacillati</taxon>
        <taxon>Bacillota</taxon>
        <taxon>Bacilli</taxon>
        <taxon>Bacillales</taxon>
        <taxon>Bacillaceae</taxon>
        <taxon>Alteribacter</taxon>
    </lineage>
</organism>
<sequence>MLIIITAALAPSIALLCFFYLKDEFENEPLTTVARCFIFGCLLVFPVMFIQFAFDEEGLFHSAAATAFIQIAVIEEFFKWFVVFFAVYHHVHFNERYDGIVYASAVALGFATVENIFYLISSGVEYAFLRALLPVSSHALFGVVMGYYLGKAKFNKIRKKRFIFFSFLFPASFHGIYNYILLTQNYWTYSVIPFMIFLWVYALRKVKHANRMQAKDYTHNKAG</sequence>
<dbReference type="AlphaFoldDB" id="A0A3M7TV60"/>
<dbReference type="PANTHER" id="PTHR36844">
    <property type="entry name" value="PROTEASE PRSW"/>
    <property type="match status" value="1"/>
</dbReference>
<evidence type="ECO:0000256" key="4">
    <source>
        <dbReference type="ARBA" id="ARBA00022475"/>
    </source>
</evidence>
<gene>
    <name evidence="13" type="ORF">EBO34_03970</name>
</gene>
<dbReference type="PANTHER" id="PTHR36844:SF1">
    <property type="entry name" value="PROTEASE PRSW"/>
    <property type="match status" value="1"/>
</dbReference>
<feature type="transmembrane region" description="Helical" evidence="12">
    <location>
        <begin position="100"/>
        <end position="121"/>
    </location>
</feature>
<name>A0A3M7TV60_9BACI</name>
<feature type="transmembrane region" description="Helical" evidence="12">
    <location>
        <begin position="186"/>
        <end position="203"/>
    </location>
</feature>
<keyword evidence="6 12" id="KW-0812">Transmembrane</keyword>
<dbReference type="GO" id="GO:0008237">
    <property type="term" value="F:metallopeptidase activity"/>
    <property type="evidence" value="ECO:0007669"/>
    <property type="project" value="UniProtKB-KW"/>
</dbReference>
<evidence type="ECO:0000313" key="14">
    <source>
        <dbReference type="Proteomes" id="UP000278746"/>
    </source>
</evidence>
<proteinExistence type="inferred from homology"/>
<dbReference type="Proteomes" id="UP000278746">
    <property type="component" value="Unassembled WGS sequence"/>
</dbReference>
<dbReference type="EC" id="3.4.-.-" evidence="11"/>
<comment type="function">
    <text evidence="11">Involved in the degradation of specific anti-sigma factors.</text>
</comment>
<keyword evidence="8 12" id="KW-1133">Transmembrane helix</keyword>
<evidence type="ECO:0000256" key="11">
    <source>
        <dbReference type="PIRNR" id="PIRNR016933"/>
    </source>
</evidence>
<dbReference type="GO" id="GO:0006508">
    <property type="term" value="P:proteolysis"/>
    <property type="evidence" value="ECO:0007669"/>
    <property type="project" value="UniProtKB-KW"/>
</dbReference>
<evidence type="ECO:0000256" key="5">
    <source>
        <dbReference type="ARBA" id="ARBA00022670"/>
    </source>
</evidence>
<evidence type="ECO:0000256" key="12">
    <source>
        <dbReference type="SAM" id="Phobius"/>
    </source>
</evidence>
<dbReference type="RefSeq" id="WP_122896641.1">
    <property type="nucleotide sequence ID" value="NZ_RHIB01000001.1"/>
</dbReference>
<feature type="transmembrane region" description="Helical" evidence="12">
    <location>
        <begin position="33"/>
        <end position="54"/>
    </location>
</feature>
<feature type="transmembrane region" description="Helical" evidence="12">
    <location>
        <begin position="127"/>
        <end position="150"/>
    </location>
</feature>
<evidence type="ECO:0000256" key="2">
    <source>
        <dbReference type="ARBA" id="ARBA00009165"/>
    </source>
</evidence>
<accession>A0A3M7TV60</accession>